<dbReference type="OrthoDB" id="7210494at2"/>
<feature type="domain" description="Leucine-binding protein" evidence="5">
    <location>
        <begin position="49"/>
        <end position="376"/>
    </location>
</feature>
<name>X7FDF5_9RHOB</name>
<dbReference type="SUPFAM" id="SSF53822">
    <property type="entry name" value="Periplasmic binding protein-like I"/>
    <property type="match status" value="1"/>
</dbReference>
<reference evidence="6 7" key="1">
    <citation type="submission" date="2014-01" db="EMBL/GenBank/DDBJ databases">
        <title>Roseivivax isoporae LMG 25204 Genome Sequencing.</title>
        <authorList>
            <person name="Lai Q."/>
            <person name="Li G."/>
            <person name="Shao Z."/>
        </authorList>
    </citation>
    <scope>NUCLEOTIDE SEQUENCE [LARGE SCALE GENOMIC DNA]</scope>
    <source>
        <strain evidence="6 7">LMG 25204</strain>
    </source>
</reference>
<dbReference type="InterPro" id="IPR028082">
    <property type="entry name" value="Peripla_BP_I"/>
</dbReference>
<evidence type="ECO:0000313" key="7">
    <source>
        <dbReference type="Proteomes" id="UP000023430"/>
    </source>
</evidence>
<comment type="similarity">
    <text evidence="1">Belongs to the leucine-binding protein family.</text>
</comment>
<keyword evidence="7" id="KW-1185">Reference proteome</keyword>
<dbReference type="InterPro" id="IPR028081">
    <property type="entry name" value="Leu-bd"/>
</dbReference>
<dbReference type="RefSeq" id="WP_043765292.1">
    <property type="nucleotide sequence ID" value="NZ_JAME01000001.1"/>
</dbReference>
<keyword evidence="3" id="KW-0813">Transport</keyword>
<sequence length="393" mass="39516">MIARNTSSFKAWPRAAACAAILSLAACDAALLPSGSGGPLAGGGGGGAVQVALLVPRSDAGARAVATDLERAARLAVADLNGVDVDLRVYDTAGQPATAAAVAQQAVDEGAQVILGPLFAEAANAAAVSVADEGVSVLSFSNNPTIAGGNLFILGATFENAAERVVSYGARQGVDDLAVLYTQDVAGQVGRNAVQSAASRSGARVVASEPYALNTQSLTSALGRISPVIDSGEAEGLVLTDTWEGGLSVVLQLGPEQGIAPSAVQYMGLTRWDTRSDGFRLPGIEGAWFTMPSRSAQSAFESRYTQTYGGTPHPLAGLAFDGVAAVGALVGQGRSNALSVNSLTQGSGFQGASGVFRLRSDGTNERGLAVATVRNGQVVILDPAPRGFGGAGS</sequence>
<accession>X7FDF5</accession>
<dbReference type="AlphaFoldDB" id="X7FDF5"/>
<keyword evidence="2 4" id="KW-0732">Signal</keyword>
<evidence type="ECO:0000256" key="4">
    <source>
        <dbReference type="SAM" id="SignalP"/>
    </source>
</evidence>
<evidence type="ECO:0000256" key="2">
    <source>
        <dbReference type="ARBA" id="ARBA00022729"/>
    </source>
</evidence>
<evidence type="ECO:0000259" key="5">
    <source>
        <dbReference type="Pfam" id="PF13458"/>
    </source>
</evidence>
<comment type="caution">
    <text evidence="6">The sequence shown here is derived from an EMBL/GenBank/DDBJ whole genome shotgun (WGS) entry which is preliminary data.</text>
</comment>
<keyword evidence="3" id="KW-0029">Amino-acid transport</keyword>
<dbReference type="GO" id="GO:0006865">
    <property type="term" value="P:amino acid transport"/>
    <property type="evidence" value="ECO:0007669"/>
    <property type="project" value="UniProtKB-KW"/>
</dbReference>
<dbReference type="Pfam" id="PF13458">
    <property type="entry name" value="Peripla_BP_6"/>
    <property type="match status" value="1"/>
</dbReference>
<proteinExistence type="inferred from homology"/>
<gene>
    <name evidence="6" type="ORF">RISW2_00785</name>
</gene>
<feature type="signal peptide" evidence="4">
    <location>
        <begin position="1"/>
        <end position="25"/>
    </location>
</feature>
<dbReference type="eggNOG" id="COG3107">
    <property type="taxonomic scope" value="Bacteria"/>
</dbReference>
<feature type="chain" id="PRO_5004978770" evidence="4">
    <location>
        <begin position="26"/>
        <end position="393"/>
    </location>
</feature>
<dbReference type="PANTHER" id="PTHR30483:SF6">
    <property type="entry name" value="PERIPLASMIC BINDING PROTEIN OF ABC TRANSPORTER FOR NATURAL AMINO ACIDS"/>
    <property type="match status" value="1"/>
</dbReference>
<dbReference type="Proteomes" id="UP000023430">
    <property type="component" value="Unassembled WGS sequence"/>
</dbReference>
<dbReference type="EMBL" id="JAME01000001">
    <property type="protein sequence ID" value="ETX30947.1"/>
    <property type="molecule type" value="Genomic_DNA"/>
</dbReference>
<dbReference type="PATRIC" id="fig|1449351.3.peg.160"/>
<dbReference type="InterPro" id="IPR051010">
    <property type="entry name" value="BCAA_transport"/>
</dbReference>
<evidence type="ECO:0000256" key="1">
    <source>
        <dbReference type="ARBA" id="ARBA00010062"/>
    </source>
</evidence>
<organism evidence="6 7">
    <name type="scientific">Roseivivax isoporae LMG 25204</name>
    <dbReference type="NCBI Taxonomy" id="1449351"/>
    <lineage>
        <taxon>Bacteria</taxon>
        <taxon>Pseudomonadati</taxon>
        <taxon>Pseudomonadota</taxon>
        <taxon>Alphaproteobacteria</taxon>
        <taxon>Rhodobacterales</taxon>
        <taxon>Roseobacteraceae</taxon>
        <taxon>Roseivivax</taxon>
    </lineage>
</organism>
<evidence type="ECO:0000313" key="6">
    <source>
        <dbReference type="EMBL" id="ETX30947.1"/>
    </source>
</evidence>
<dbReference type="PANTHER" id="PTHR30483">
    <property type="entry name" value="LEUCINE-SPECIFIC-BINDING PROTEIN"/>
    <property type="match status" value="1"/>
</dbReference>
<dbReference type="Gene3D" id="3.40.50.2300">
    <property type="match status" value="2"/>
</dbReference>
<protein>
    <submittedName>
        <fullName evidence="6">ABC transporter substrate-binding protein</fullName>
    </submittedName>
</protein>
<dbReference type="PROSITE" id="PS51257">
    <property type="entry name" value="PROKAR_LIPOPROTEIN"/>
    <property type="match status" value="1"/>
</dbReference>
<dbReference type="CDD" id="cd06339">
    <property type="entry name" value="PBP1_YraM_LppC_lipoprotein-like"/>
    <property type="match status" value="1"/>
</dbReference>
<evidence type="ECO:0000256" key="3">
    <source>
        <dbReference type="ARBA" id="ARBA00022970"/>
    </source>
</evidence>
<dbReference type="STRING" id="1449351.RISW2_00785"/>